<comment type="subcellular location">
    <subcellularLocation>
        <location evidence="1">Secreted</location>
        <location evidence="1">Extracellular space</location>
        <location evidence="1">Extracellular matrix</location>
    </subcellularLocation>
</comment>
<keyword evidence="7" id="KW-0677">Repeat</keyword>
<keyword evidence="4" id="KW-0272">Extracellular matrix</keyword>
<dbReference type="CDD" id="cd00063">
    <property type="entry name" value="FN3"/>
    <property type="match status" value="4"/>
</dbReference>
<dbReference type="CDD" id="cd00054">
    <property type="entry name" value="EGF_CA"/>
    <property type="match status" value="1"/>
</dbReference>
<dbReference type="FunFam" id="3.90.215.10:FF:000001">
    <property type="entry name" value="Tenascin isoform 1"/>
    <property type="match status" value="1"/>
</dbReference>
<gene>
    <name evidence="14" type="primary">LOC113045430</name>
</gene>
<evidence type="ECO:0000256" key="5">
    <source>
        <dbReference type="ARBA" id="ARBA00022536"/>
    </source>
</evidence>
<dbReference type="InterPro" id="IPR000742">
    <property type="entry name" value="EGF"/>
</dbReference>
<evidence type="ECO:0000256" key="4">
    <source>
        <dbReference type="ARBA" id="ARBA00022530"/>
    </source>
</evidence>
<dbReference type="SMART" id="SM00186">
    <property type="entry name" value="FBG"/>
    <property type="match status" value="1"/>
</dbReference>
<feature type="domain" description="Fibrinogen C-terminal" evidence="12">
    <location>
        <begin position="612"/>
        <end position="828"/>
    </location>
</feature>
<dbReference type="Gene3D" id="2.10.25.10">
    <property type="entry name" value="Laminin"/>
    <property type="match status" value="3"/>
</dbReference>
<dbReference type="PROSITE" id="PS00514">
    <property type="entry name" value="FIBRINOGEN_C_1"/>
    <property type="match status" value="1"/>
</dbReference>
<dbReference type="InterPro" id="IPR013783">
    <property type="entry name" value="Ig-like_fold"/>
</dbReference>
<dbReference type="InterPro" id="IPR003961">
    <property type="entry name" value="FN3_dom"/>
</dbReference>
<feature type="signal peptide" evidence="10">
    <location>
        <begin position="1"/>
        <end position="27"/>
    </location>
</feature>
<reference evidence="14" key="1">
    <citation type="submission" date="2025-08" db="UniProtKB">
        <authorList>
            <consortium name="RefSeq"/>
        </authorList>
    </citation>
    <scope>IDENTIFICATION</scope>
    <source>
        <strain evidence="14">Wakin</strain>
        <tissue evidence="14">Muscle</tissue>
    </source>
</reference>
<evidence type="ECO:0000313" key="14">
    <source>
        <dbReference type="RefSeq" id="XP_026061606.1"/>
    </source>
</evidence>
<sequence length="844" mass="92856">MIVRFNRLKRGLFLLGMLFMVSRLVLSEEVGPAEKEVTFSHVYRIDSGCKQGSQVAQLSQDQASEGPLVTVDGENDIVFKHNIRLKSAGCGCADSEDFKALLYRVNGLEEEVTYLKSQCAQGCCKGGSGVDTSCSGHGTYQHDSCSCKCNPGWEGPDCSISSCPDECNDNGRCVDGRCVCYEGYTGHDCSQLTCPNDCKDKGHCVDGKCVCFSGFSGEDCSIATCPNDCIGNGRCVDGQCICDEGFFGIDCSMVLGPKGLRLIIVTDVSLLVEWESVRGAEYYILSYYPKGDEGAIKEVQVENTKNSYLIKGLRPGVTYIVQVYAVIRGINSEPDEIVATTEVSGIEGIKVVGQTEDSIQVDWKNPAIAVDFFKLTHASPDGQGGQENVAMSQEARTKHTIVGLNPGTEYQIGVQAIKGESEGKPSYATGVTDIDAPTNLATRDVTENSATVVWDGVRAEIDGYVLTYSSAEGTSREIKVAADATSYQLTSLKPGVLYTVFLWAYKGSRSSRKSMTEAETEIDAPKNLKATDVQTQTSTITWKAPQANIDGYILSYRAEDGSMQTVEKMLTAQENRFALSDLAMGKKYIVTLIAYRGTKKSRAVETSFSTVGLAYEFPMDCTQIMRNGKMESGVYTIYINGNRSRTMQVYCDMTTDGGGWIVFQRRSTGKLNFMRRWREYIKGFGELTDEFWLGLEKIHELTNTPTQYEVRFDLGLGSERKYAIYDNFKLAPSKQKFKLTIGNYKGNAGDAMTYHQGGSFSTVDSDNDIALGNCALTHQGAWWYKNCHLANLNGGFGDNRHSMGVNWEPWKGHLQSLDFAEIKIRPVGVAGRQKRSLKRRVAVY</sequence>
<keyword evidence="3" id="KW-0964">Secreted</keyword>
<evidence type="ECO:0000313" key="13">
    <source>
        <dbReference type="Proteomes" id="UP000515129"/>
    </source>
</evidence>
<proteinExistence type="inferred from homology"/>
<evidence type="ECO:0000256" key="1">
    <source>
        <dbReference type="ARBA" id="ARBA00004498"/>
    </source>
</evidence>
<protein>
    <submittedName>
        <fullName evidence="14">Tenascin-N isoform X3</fullName>
    </submittedName>
</protein>
<dbReference type="PROSITE" id="PS50853">
    <property type="entry name" value="FN3"/>
    <property type="match status" value="3"/>
</dbReference>
<evidence type="ECO:0000256" key="2">
    <source>
        <dbReference type="ARBA" id="ARBA00008673"/>
    </source>
</evidence>
<evidence type="ECO:0000256" key="6">
    <source>
        <dbReference type="ARBA" id="ARBA00022729"/>
    </source>
</evidence>
<accession>A0A6P6JP22</accession>
<dbReference type="PANTHER" id="PTHR46708:SF12">
    <property type="entry name" value="TENASCIN N"/>
    <property type="match status" value="1"/>
</dbReference>
<dbReference type="NCBIfam" id="NF040941">
    <property type="entry name" value="GGGWT_bact"/>
    <property type="match status" value="1"/>
</dbReference>
<dbReference type="Gene3D" id="2.60.40.10">
    <property type="entry name" value="Immunoglobulins"/>
    <property type="match status" value="4"/>
</dbReference>
<dbReference type="GO" id="GO:0098966">
    <property type="term" value="C:perisynaptic extracellular matrix"/>
    <property type="evidence" value="ECO:0007669"/>
    <property type="project" value="TreeGrafter"/>
</dbReference>
<dbReference type="InterPro" id="IPR002181">
    <property type="entry name" value="Fibrinogen_a/b/g_C_dom"/>
</dbReference>
<feature type="domain" description="Fibronectin type-III" evidence="11">
    <location>
        <begin position="256"/>
        <end position="346"/>
    </location>
</feature>
<dbReference type="CDD" id="cd00087">
    <property type="entry name" value="FReD"/>
    <property type="match status" value="1"/>
</dbReference>
<dbReference type="PROSITE" id="PS00022">
    <property type="entry name" value="EGF_1"/>
    <property type="match status" value="2"/>
</dbReference>
<keyword evidence="13" id="KW-1185">Reference proteome</keyword>
<dbReference type="FunFam" id="2.60.40.10:FF:000099">
    <property type="entry name" value="Fibronectin 1"/>
    <property type="match status" value="1"/>
</dbReference>
<dbReference type="RefSeq" id="XP_026061606.1">
    <property type="nucleotide sequence ID" value="XM_026205821.1"/>
</dbReference>
<organism evidence="13 14">
    <name type="scientific">Carassius auratus</name>
    <name type="common">Goldfish</name>
    <dbReference type="NCBI Taxonomy" id="7957"/>
    <lineage>
        <taxon>Eukaryota</taxon>
        <taxon>Metazoa</taxon>
        <taxon>Chordata</taxon>
        <taxon>Craniata</taxon>
        <taxon>Vertebrata</taxon>
        <taxon>Euteleostomi</taxon>
        <taxon>Actinopterygii</taxon>
        <taxon>Neopterygii</taxon>
        <taxon>Teleostei</taxon>
        <taxon>Ostariophysi</taxon>
        <taxon>Cypriniformes</taxon>
        <taxon>Cyprinidae</taxon>
        <taxon>Cyprininae</taxon>
        <taxon>Carassius</taxon>
    </lineage>
</organism>
<keyword evidence="5" id="KW-0245">EGF-like domain</keyword>
<evidence type="ECO:0000256" key="3">
    <source>
        <dbReference type="ARBA" id="ARBA00022525"/>
    </source>
</evidence>
<dbReference type="InterPro" id="IPR036056">
    <property type="entry name" value="Fibrinogen-like_C"/>
</dbReference>
<feature type="domain" description="Fibronectin type-III" evidence="11">
    <location>
        <begin position="436"/>
        <end position="523"/>
    </location>
</feature>
<evidence type="ECO:0000256" key="7">
    <source>
        <dbReference type="ARBA" id="ARBA00022737"/>
    </source>
</evidence>
<dbReference type="Gene3D" id="3.90.215.10">
    <property type="entry name" value="Gamma Fibrinogen, chain A, domain 1"/>
    <property type="match status" value="1"/>
</dbReference>
<dbReference type="GO" id="GO:0030155">
    <property type="term" value="P:regulation of cell adhesion"/>
    <property type="evidence" value="ECO:0007669"/>
    <property type="project" value="TreeGrafter"/>
</dbReference>
<dbReference type="InterPro" id="IPR020837">
    <property type="entry name" value="Fibrinogen_CS"/>
</dbReference>
<dbReference type="Proteomes" id="UP000515129">
    <property type="component" value="Chromosome 27"/>
</dbReference>
<evidence type="ECO:0000259" key="12">
    <source>
        <dbReference type="PROSITE" id="PS51406"/>
    </source>
</evidence>
<comment type="similarity">
    <text evidence="2">Belongs to the tenascin family.</text>
</comment>
<dbReference type="SMART" id="SM00181">
    <property type="entry name" value="EGF"/>
    <property type="match status" value="4"/>
</dbReference>
<keyword evidence="6 10" id="KW-0732">Signal</keyword>
<evidence type="ECO:0000256" key="10">
    <source>
        <dbReference type="SAM" id="SignalP"/>
    </source>
</evidence>
<dbReference type="SUPFAM" id="SSF49265">
    <property type="entry name" value="Fibronectin type III"/>
    <property type="match status" value="2"/>
</dbReference>
<dbReference type="PANTHER" id="PTHR46708">
    <property type="entry name" value="TENASCIN"/>
    <property type="match status" value="1"/>
</dbReference>
<dbReference type="InterPro" id="IPR014716">
    <property type="entry name" value="Fibrinogen_a/b/g_C_1"/>
</dbReference>
<evidence type="ECO:0000259" key="11">
    <source>
        <dbReference type="PROSITE" id="PS50853"/>
    </source>
</evidence>
<dbReference type="SUPFAM" id="SSF56496">
    <property type="entry name" value="Fibrinogen C-terminal domain-like"/>
    <property type="match status" value="1"/>
</dbReference>
<keyword evidence="8" id="KW-1015">Disulfide bond</keyword>
<dbReference type="Pfam" id="PF25024">
    <property type="entry name" value="EGF_TEN"/>
    <property type="match status" value="1"/>
</dbReference>
<feature type="chain" id="PRO_5028170143" evidence="10">
    <location>
        <begin position="28"/>
        <end position="844"/>
    </location>
</feature>
<keyword evidence="9" id="KW-0325">Glycoprotein</keyword>
<dbReference type="SMART" id="SM00060">
    <property type="entry name" value="FN3"/>
    <property type="match status" value="4"/>
</dbReference>
<dbReference type="Pfam" id="PF00041">
    <property type="entry name" value="fn3"/>
    <property type="match status" value="4"/>
</dbReference>
<dbReference type="GO" id="GO:0005615">
    <property type="term" value="C:extracellular space"/>
    <property type="evidence" value="ECO:0007669"/>
    <property type="project" value="TreeGrafter"/>
</dbReference>
<dbReference type="Pfam" id="PF00147">
    <property type="entry name" value="Fibrinogen_C"/>
    <property type="match status" value="1"/>
</dbReference>
<dbReference type="FunFam" id="2.10.25.10:FF:000001">
    <property type="entry name" value="Tenascin C"/>
    <property type="match status" value="3"/>
</dbReference>
<dbReference type="AlphaFoldDB" id="A0A6P6JP22"/>
<evidence type="ECO:0000256" key="8">
    <source>
        <dbReference type="ARBA" id="ARBA00023157"/>
    </source>
</evidence>
<dbReference type="PROSITE" id="PS51406">
    <property type="entry name" value="FIBRINOGEN_C_2"/>
    <property type="match status" value="1"/>
</dbReference>
<dbReference type="InterPro" id="IPR050991">
    <property type="entry name" value="ECM_Regulatory_Proteins"/>
</dbReference>
<name>A0A6P6JP22_CARAU</name>
<dbReference type="InterPro" id="IPR036116">
    <property type="entry name" value="FN3_sf"/>
</dbReference>
<evidence type="ECO:0000256" key="9">
    <source>
        <dbReference type="ARBA" id="ARBA00023180"/>
    </source>
</evidence>
<dbReference type="PROSITE" id="PS01186">
    <property type="entry name" value="EGF_2"/>
    <property type="match status" value="2"/>
</dbReference>
<feature type="domain" description="Fibronectin type-III" evidence="11">
    <location>
        <begin position="524"/>
        <end position="614"/>
    </location>
</feature>